<proteinExistence type="predicted"/>
<organism evidence="1 2">
    <name type="scientific">Halobacillus litoralis</name>
    <dbReference type="NCBI Taxonomy" id="45668"/>
    <lineage>
        <taxon>Bacteria</taxon>
        <taxon>Bacillati</taxon>
        <taxon>Bacillota</taxon>
        <taxon>Bacilli</taxon>
        <taxon>Bacillales</taxon>
        <taxon>Bacillaceae</taxon>
        <taxon>Halobacillus</taxon>
    </lineage>
</organism>
<protein>
    <submittedName>
        <fullName evidence="1">Uncharacterized protein</fullName>
    </submittedName>
</protein>
<dbReference type="KEGG" id="hli:HLI_02635"/>
<dbReference type="EMBL" id="CP026118">
    <property type="protein sequence ID" value="QAS51179.1"/>
    <property type="molecule type" value="Genomic_DNA"/>
</dbReference>
<sequence>MDLSASALVTPDKLKTRLAVTFFVTERIDLRPRGGRRWSWMNLMRKRLKKFLANKKREDIILSFNICDEITR</sequence>
<evidence type="ECO:0000313" key="1">
    <source>
        <dbReference type="EMBL" id="QAS51179.1"/>
    </source>
</evidence>
<evidence type="ECO:0000313" key="2">
    <source>
        <dbReference type="Proteomes" id="UP000287756"/>
    </source>
</evidence>
<accession>A0A410M8Z6</accession>
<dbReference type="Proteomes" id="UP000287756">
    <property type="component" value="Chromosome"/>
</dbReference>
<reference evidence="1 2" key="1">
    <citation type="submission" date="2018-01" db="EMBL/GenBank/DDBJ databases">
        <title>The whole genome sequencing and assembly of Halobacillus litoralis ERB031 strain.</title>
        <authorList>
            <person name="Lee S.-J."/>
            <person name="Park M.-K."/>
            <person name="Kim J.-Y."/>
            <person name="Lee Y.-J."/>
            <person name="Yi H."/>
            <person name="Bahn Y.-S."/>
            <person name="Kim J.F."/>
            <person name="Lee D.-W."/>
        </authorList>
    </citation>
    <scope>NUCLEOTIDE SEQUENCE [LARGE SCALE GENOMIC DNA]</scope>
    <source>
        <strain evidence="1 2">ERB 031</strain>
    </source>
</reference>
<gene>
    <name evidence="1" type="ORF">HLI_02635</name>
</gene>
<dbReference type="AlphaFoldDB" id="A0A410M8Z6"/>
<name>A0A410M8Z6_9BACI</name>